<reference evidence="2" key="1">
    <citation type="submission" date="2021-03" db="EMBL/GenBank/DDBJ databases">
        <title>Revisited historic fungal species revealed as producer of novel bioactive compounds through whole genome sequencing and comparative genomics.</title>
        <authorList>
            <person name="Vignolle G.A."/>
            <person name="Hochenegger N."/>
            <person name="Mach R.L."/>
            <person name="Mach-Aigner A.R."/>
            <person name="Javad Rahimi M."/>
            <person name="Salim K.A."/>
            <person name="Chan C.M."/>
            <person name="Lim L.B.L."/>
            <person name="Cai F."/>
            <person name="Druzhinina I.S."/>
            <person name="U'Ren J.M."/>
            <person name="Derntl C."/>
        </authorList>
    </citation>
    <scope>NUCLEOTIDE SEQUENCE</scope>
    <source>
        <strain evidence="2">TUCIM 5799</strain>
    </source>
</reference>
<accession>A0A9Q0AFI7</accession>
<name>A0A9Q0AFI7_9PEZI</name>
<dbReference type="GO" id="GO:0005655">
    <property type="term" value="C:nucleolar ribonuclease P complex"/>
    <property type="evidence" value="ECO:0007669"/>
    <property type="project" value="TreeGrafter"/>
</dbReference>
<dbReference type="Pfam" id="PF04032">
    <property type="entry name" value="Rpr2"/>
    <property type="match status" value="1"/>
</dbReference>
<dbReference type="GO" id="GO:0008033">
    <property type="term" value="P:tRNA processing"/>
    <property type="evidence" value="ECO:0007669"/>
    <property type="project" value="TreeGrafter"/>
</dbReference>
<feature type="compositionally biased region" description="Low complexity" evidence="1">
    <location>
        <begin position="177"/>
        <end position="188"/>
    </location>
</feature>
<feature type="region of interest" description="Disordered" evidence="1">
    <location>
        <begin position="126"/>
        <end position="204"/>
    </location>
</feature>
<organism evidence="2 3">
    <name type="scientific">Neoarthrinium moseri</name>
    <dbReference type="NCBI Taxonomy" id="1658444"/>
    <lineage>
        <taxon>Eukaryota</taxon>
        <taxon>Fungi</taxon>
        <taxon>Dikarya</taxon>
        <taxon>Ascomycota</taxon>
        <taxon>Pezizomycotina</taxon>
        <taxon>Sordariomycetes</taxon>
        <taxon>Xylariomycetidae</taxon>
        <taxon>Amphisphaeriales</taxon>
        <taxon>Apiosporaceae</taxon>
        <taxon>Neoarthrinium</taxon>
    </lineage>
</organism>
<evidence type="ECO:0000313" key="3">
    <source>
        <dbReference type="Proteomes" id="UP000829685"/>
    </source>
</evidence>
<dbReference type="AlphaFoldDB" id="A0A9Q0AFI7"/>
<dbReference type="PANTHER" id="PTHR14742">
    <property type="entry name" value="RIBONUCLEASE P SUBUNIT P21"/>
    <property type="match status" value="1"/>
</dbReference>
<dbReference type="EMBL" id="JAFIMR010000094">
    <property type="protein sequence ID" value="KAI1847872.1"/>
    <property type="molecule type" value="Genomic_DNA"/>
</dbReference>
<evidence type="ECO:0000313" key="2">
    <source>
        <dbReference type="EMBL" id="KAI1847872.1"/>
    </source>
</evidence>
<gene>
    <name evidence="2" type="ORF">JX265_013891</name>
</gene>
<keyword evidence="3" id="KW-1185">Reference proteome</keyword>
<proteinExistence type="predicted"/>
<dbReference type="Proteomes" id="UP000829685">
    <property type="component" value="Unassembled WGS sequence"/>
</dbReference>
<sequence length="204" mass="21858">MASDTLAASLGFLTDAAHLLSATAPEASAHLMSRRNALMFENDLPLPEKQRQHACGCCGHILVPGKGDTLKLEAANAARKQQKPLSGQGTKAQPRKQQQAPPVMGTHKILTCSRCGRYTKMPVPAAPRVSRVRPKRRRAPAEVAAPAFPPPLLNPEPTKASANASSKKRAKNRKQGLQALLQQSQSSSPKMGLGLSLTDFMKKS</sequence>
<protein>
    <submittedName>
        <fullName evidence="2">Uncharacterized protein</fullName>
    </submittedName>
</protein>
<feature type="compositionally biased region" description="Low complexity" evidence="1">
    <location>
        <begin position="91"/>
        <end position="102"/>
    </location>
</feature>
<feature type="region of interest" description="Disordered" evidence="1">
    <location>
        <begin position="76"/>
        <end position="103"/>
    </location>
</feature>
<evidence type="ECO:0000256" key="1">
    <source>
        <dbReference type="SAM" id="MobiDB-lite"/>
    </source>
</evidence>
<comment type="caution">
    <text evidence="2">The sequence shown here is derived from an EMBL/GenBank/DDBJ whole genome shotgun (WGS) entry which is preliminary data.</text>
</comment>
<dbReference type="PANTHER" id="PTHR14742:SF3">
    <property type="entry name" value="RIBONUCLEASE MRP PROTEIN SUBUNIT SNM1"/>
    <property type="match status" value="1"/>
</dbReference>
<dbReference type="InterPro" id="IPR007175">
    <property type="entry name" value="Rpr2/Snm1/Rpp21"/>
</dbReference>